<feature type="transmembrane region" description="Helical" evidence="1">
    <location>
        <begin position="7"/>
        <end position="25"/>
    </location>
</feature>
<sequence>MFSTITVGVLALIISLVSALIFFIVGGEDGIVVYAITYFTLALATLIILIPIFFYKRIKKLIIAICLNISIVGFSFYILGVIGIITMHQKDACRDDLKYSNDDYDCNTLIDLFEFGWSWILLFFAIIFIFI</sequence>
<dbReference type="EMBL" id="VOSB01000002">
    <property type="protein sequence ID" value="TXE20020.1"/>
    <property type="molecule type" value="Genomic_DNA"/>
</dbReference>
<accession>A0A5C7BCJ4</accession>
<reference evidence="2 3" key="1">
    <citation type="submission" date="2019-08" db="EMBL/GenBank/DDBJ databases">
        <title>Genome of Psychroserpens burtonensis ACAM 167.</title>
        <authorList>
            <person name="Bowman J.P."/>
        </authorList>
    </citation>
    <scope>NUCLEOTIDE SEQUENCE [LARGE SCALE GENOMIC DNA]</scope>
    <source>
        <strain evidence="2 3">ACAM 167</strain>
    </source>
</reference>
<keyword evidence="3" id="KW-1185">Reference proteome</keyword>
<evidence type="ECO:0000313" key="2">
    <source>
        <dbReference type="EMBL" id="TXE20020.1"/>
    </source>
</evidence>
<protein>
    <submittedName>
        <fullName evidence="2">Uncharacterized protein</fullName>
    </submittedName>
</protein>
<feature type="transmembrane region" description="Helical" evidence="1">
    <location>
        <begin position="31"/>
        <end position="54"/>
    </location>
</feature>
<evidence type="ECO:0000256" key="1">
    <source>
        <dbReference type="SAM" id="Phobius"/>
    </source>
</evidence>
<feature type="transmembrane region" description="Helical" evidence="1">
    <location>
        <begin position="108"/>
        <end position="130"/>
    </location>
</feature>
<proteinExistence type="predicted"/>
<keyword evidence="1" id="KW-0472">Membrane</keyword>
<feature type="transmembrane region" description="Helical" evidence="1">
    <location>
        <begin position="61"/>
        <end position="88"/>
    </location>
</feature>
<dbReference type="Proteomes" id="UP000321938">
    <property type="component" value="Unassembled WGS sequence"/>
</dbReference>
<dbReference type="AlphaFoldDB" id="A0A5C7BCJ4"/>
<evidence type="ECO:0000313" key="3">
    <source>
        <dbReference type="Proteomes" id="UP000321938"/>
    </source>
</evidence>
<organism evidence="2 3">
    <name type="scientific">Psychroserpens burtonensis</name>
    <dbReference type="NCBI Taxonomy" id="49278"/>
    <lineage>
        <taxon>Bacteria</taxon>
        <taxon>Pseudomonadati</taxon>
        <taxon>Bacteroidota</taxon>
        <taxon>Flavobacteriia</taxon>
        <taxon>Flavobacteriales</taxon>
        <taxon>Flavobacteriaceae</taxon>
        <taxon>Psychroserpens</taxon>
    </lineage>
</organism>
<gene>
    <name evidence="2" type="ORF">ES692_01810</name>
</gene>
<comment type="caution">
    <text evidence="2">The sequence shown here is derived from an EMBL/GenBank/DDBJ whole genome shotgun (WGS) entry which is preliminary data.</text>
</comment>
<dbReference type="OrthoDB" id="996104at2"/>
<dbReference type="RefSeq" id="WP_147230924.1">
    <property type="nucleotide sequence ID" value="NZ_VOSB01000002.1"/>
</dbReference>
<keyword evidence="1" id="KW-1133">Transmembrane helix</keyword>
<keyword evidence="1" id="KW-0812">Transmembrane</keyword>
<name>A0A5C7BCJ4_9FLAO</name>